<reference evidence="15 16" key="1">
    <citation type="journal article" date="2011" name="J. Bacteriol.">
        <title>Genome sequence of the nonpathogenic Listeria monocytogenes serovar 4a strain M7.</title>
        <authorList>
            <person name="Chen J."/>
            <person name="Xia Y."/>
            <person name="Cheng C."/>
            <person name="Fang C."/>
            <person name="Shan Y."/>
            <person name="Jin G."/>
            <person name="Fang W."/>
        </authorList>
    </citation>
    <scope>NUCLEOTIDE SEQUENCE [LARGE SCALE GENOMIC DNA]</scope>
    <source>
        <strain evidence="15 16">M7</strain>
    </source>
</reference>
<dbReference type="GO" id="GO:0016301">
    <property type="term" value="F:kinase activity"/>
    <property type="evidence" value="ECO:0007669"/>
    <property type="project" value="UniProtKB-KW"/>
</dbReference>
<keyword evidence="8" id="KW-0067">ATP-binding</keyword>
<evidence type="ECO:0000259" key="13">
    <source>
        <dbReference type="Pfam" id="PF00288"/>
    </source>
</evidence>
<evidence type="ECO:0000256" key="4">
    <source>
        <dbReference type="ARBA" id="ARBA00022573"/>
    </source>
</evidence>
<dbReference type="RefSeq" id="WP_012581529.1">
    <property type="nucleotide sequence ID" value="NC_017537.1"/>
</dbReference>
<dbReference type="KEGG" id="lmq:LMM7_1176"/>
<dbReference type="Pfam" id="PF08544">
    <property type="entry name" value="GHMP_kinases_C"/>
    <property type="match status" value="1"/>
</dbReference>
<evidence type="ECO:0000256" key="6">
    <source>
        <dbReference type="ARBA" id="ARBA00022741"/>
    </source>
</evidence>
<dbReference type="InterPro" id="IPR014721">
    <property type="entry name" value="Ribsml_uS5_D2-typ_fold_subgr"/>
</dbReference>
<evidence type="ECO:0000313" key="15">
    <source>
        <dbReference type="EMBL" id="AEH92181.1"/>
    </source>
</evidence>
<comment type="pathway">
    <text evidence="2">Polyol metabolism; 1,2-propanediol degradation.</text>
</comment>
<dbReference type="HOGENOM" id="CLU_056896_0_0_9"/>
<protein>
    <recommendedName>
        <fullName evidence="12">L-threonine kinase</fullName>
        <ecNumber evidence="11">2.7.1.177</ecNumber>
    </recommendedName>
</protein>
<evidence type="ECO:0000256" key="11">
    <source>
        <dbReference type="ARBA" id="ARBA00066750"/>
    </source>
</evidence>
<feature type="domain" description="GHMP kinase N-terminal" evidence="13">
    <location>
        <begin position="55"/>
        <end position="122"/>
    </location>
</feature>
<dbReference type="PATRIC" id="fig|1030009.3.peg.1165"/>
<name>A0A0E0UUX9_LISMM</name>
<dbReference type="PANTHER" id="PTHR43527:SF1">
    <property type="entry name" value="L-THREONINE KINASE"/>
    <property type="match status" value="1"/>
</dbReference>
<comment type="catalytic activity">
    <reaction evidence="9">
        <text>L-threonine + ATP = O-phospho-L-threonine + ADP + H(+)</text>
        <dbReference type="Rhea" id="RHEA:33707"/>
        <dbReference type="ChEBI" id="CHEBI:15378"/>
        <dbReference type="ChEBI" id="CHEBI:30616"/>
        <dbReference type="ChEBI" id="CHEBI:57926"/>
        <dbReference type="ChEBI" id="CHEBI:58675"/>
        <dbReference type="ChEBI" id="CHEBI:456216"/>
        <dbReference type="EC" id="2.7.1.177"/>
    </reaction>
</comment>
<dbReference type="GO" id="GO:0005737">
    <property type="term" value="C:cytoplasm"/>
    <property type="evidence" value="ECO:0007669"/>
    <property type="project" value="UniProtKB-SubCell"/>
</dbReference>
<sequence length="291" mass="32333">MVIKARCPASCGELLQGWILGGEKLISYPINWYSEVTLSDKVGLNNSGHTKAWLAFQTTCEYFGVAKRDLPQVSLQVKSTIPVAKGMASSTADIAATIGATAKWLNKSISEAEIAKLCLQLEPTDSTIFESLTLFDHLRGDIIQNSNWMPKLGVVVLEPLTILETATYRQENHQAQLLKNEGHLAKGMDYFQQAVTQKSIHLLGKAASVSAACNQTILPKPFWREIVEVTENLDLVGLNVSHSGTVVGILYELEKTDPLEILFELERRYVTTFYSRYYFREFVSGGVQIIS</sequence>
<evidence type="ECO:0000259" key="14">
    <source>
        <dbReference type="Pfam" id="PF08544"/>
    </source>
</evidence>
<evidence type="ECO:0000256" key="8">
    <source>
        <dbReference type="ARBA" id="ARBA00022840"/>
    </source>
</evidence>
<evidence type="ECO:0000256" key="5">
    <source>
        <dbReference type="ARBA" id="ARBA00022679"/>
    </source>
</evidence>
<keyword evidence="3" id="KW-0963">Cytoplasm</keyword>
<dbReference type="GO" id="GO:0005524">
    <property type="term" value="F:ATP binding"/>
    <property type="evidence" value="ECO:0007669"/>
    <property type="project" value="UniProtKB-KW"/>
</dbReference>
<evidence type="ECO:0000256" key="7">
    <source>
        <dbReference type="ARBA" id="ARBA00022777"/>
    </source>
</evidence>
<gene>
    <name evidence="15" type="primary">pduX</name>
    <name evidence="15" type="ordered locus">LMM7_1176</name>
</gene>
<dbReference type="AlphaFoldDB" id="A0A0E0UUX9"/>
<feature type="domain" description="GHMP kinase C-terminal" evidence="14">
    <location>
        <begin position="193"/>
        <end position="254"/>
    </location>
</feature>
<proteinExistence type="inferred from homology"/>
<dbReference type="Proteomes" id="UP000000486">
    <property type="component" value="Chromosome"/>
</dbReference>
<evidence type="ECO:0000256" key="9">
    <source>
        <dbReference type="ARBA" id="ARBA00051168"/>
    </source>
</evidence>
<keyword evidence="7" id="KW-0418">Kinase</keyword>
<comment type="similarity">
    <text evidence="10">Belongs to the GHMP kinase family. PduX subfamily.</text>
</comment>
<dbReference type="InterPro" id="IPR020568">
    <property type="entry name" value="Ribosomal_Su5_D2-typ_SF"/>
</dbReference>
<dbReference type="InterPro" id="IPR006204">
    <property type="entry name" value="GHMP_kinase_N_dom"/>
</dbReference>
<dbReference type="InterPro" id="IPR013750">
    <property type="entry name" value="GHMP_kinase_C_dom"/>
</dbReference>
<accession>A0A0E0UUX9</accession>
<dbReference type="PIRSF" id="PIRSF033887">
    <property type="entry name" value="PduX"/>
    <property type="match status" value="1"/>
</dbReference>
<evidence type="ECO:0000313" key="16">
    <source>
        <dbReference type="Proteomes" id="UP000000486"/>
    </source>
</evidence>
<evidence type="ECO:0000256" key="3">
    <source>
        <dbReference type="ARBA" id="ARBA00022490"/>
    </source>
</evidence>
<dbReference type="EC" id="2.7.1.177" evidence="11"/>
<evidence type="ECO:0000256" key="2">
    <source>
        <dbReference type="ARBA" id="ARBA00004836"/>
    </source>
</evidence>
<dbReference type="FunFam" id="3.30.230.10:FF:000067">
    <property type="entry name" value="Serine/threonine protein kinase"/>
    <property type="match status" value="1"/>
</dbReference>
<dbReference type="InterPro" id="IPR012363">
    <property type="entry name" value="PduX"/>
</dbReference>
<dbReference type="EMBL" id="CP002816">
    <property type="protein sequence ID" value="AEH92181.1"/>
    <property type="molecule type" value="Genomic_DNA"/>
</dbReference>
<keyword evidence="6" id="KW-0547">Nucleotide-binding</keyword>
<dbReference type="PANTHER" id="PTHR43527">
    <property type="entry name" value="4-DIPHOSPHOCYTIDYL-2-C-METHYL-D-ERYTHRITOL KINASE, CHLOROPLASTIC"/>
    <property type="match status" value="1"/>
</dbReference>
<keyword evidence="4" id="KW-0169">Cobalamin biosynthesis</keyword>
<dbReference type="SUPFAM" id="SSF54211">
    <property type="entry name" value="Ribosomal protein S5 domain 2-like"/>
    <property type="match status" value="1"/>
</dbReference>
<dbReference type="Gene3D" id="3.30.230.10">
    <property type="match status" value="1"/>
</dbReference>
<evidence type="ECO:0000256" key="10">
    <source>
        <dbReference type="ARBA" id="ARBA00060823"/>
    </source>
</evidence>
<keyword evidence="5" id="KW-0808">Transferase</keyword>
<evidence type="ECO:0000256" key="12">
    <source>
        <dbReference type="ARBA" id="ARBA00070206"/>
    </source>
</evidence>
<dbReference type="Pfam" id="PF00288">
    <property type="entry name" value="GHMP_kinases_N"/>
    <property type="match status" value="1"/>
</dbReference>
<evidence type="ECO:0000256" key="1">
    <source>
        <dbReference type="ARBA" id="ARBA00004496"/>
    </source>
</evidence>
<organism evidence="15 16">
    <name type="scientific">Listeria monocytogenes serotype 4a (strain M7)</name>
    <dbReference type="NCBI Taxonomy" id="1030009"/>
    <lineage>
        <taxon>Bacteria</taxon>
        <taxon>Bacillati</taxon>
        <taxon>Bacillota</taxon>
        <taxon>Bacilli</taxon>
        <taxon>Bacillales</taxon>
        <taxon>Listeriaceae</taxon>
        <taxon>Listeria</taxon>
    </lineage>
</organism>
<dbReference type="GO" id="GO:0009236">
    <property type="term" value="P:cobalamin biosynthetic process"/>
    <property type="evidence" value="ECO:0007669"/>
    <property type="project" value="UniProtKB-KW"/>
</dbReference>
<comment type="subcellular location">
    <subcellularLocation>
        <location evidence="1">Cytoplasm</location>
    </subcellularLocation>
</comment>